<dbReference type="InterPro" id="IPR056693">
    <property type="entry name" value="DUF7791"/>
</dbReference>
<proteinExistence type="predicted"/>
<organism evidence="4 5">
    <name type="scientific">Talaromyces pinophilus</name>
    <name type="common">Penicillium pinophilum</name>
    <dbReference type="NCBI Taxonomy" id="128442"/>
    <lineage>
        <taxon>Eukaryota</taxon>
        <taxon>Fungi</taxon>
        <taxon>Dikarya</taxon>
        <taxon>Ascomycota</taxon>
        <taxon>Pezizomycotina</taxon>
        <taxon>Eurotiomycetes</taxon>
        <taxon>Eurotiomycetidae</taxon>
        <taxon>Eurotiales</taxon>
        <taxon>Trichocomaceae</taxon>
        <taxon>Talaromyces</taxon>
        <taxon>Talaromyces sect. Talaromyces</taxon>
    </lineage>
</organism>
<feature type="domain" description="Nephrocystin 3-like N-terminal" evidence="2">
    <location>
        <begin position="290"/>
        <end position="463"/>
    </location>
</feature>
<dbReference type="Pfam" id="PF24883">
    <property type="entry name" value="NPHP3_N"/>
    <property type="match status" value="1"/>
</dbReference>
<evidence type="ECO:0000259" key="2">
    <source>
        <dbReference type="Pfam" id="PF24883"/>
    </source>
</evidence>
<dbReference type="PANTHER" id="PTHR10039">
    <property type="entry name" value="AMELOGENIN"/>
    <property type="match status" value="1"/>
</dbReference>
<protein>
    <recommendedName>
        <fullName evidence="6">NACHT domain-containing protein</fullName>
    </recommendedName>
</protein>
<evidence type="ECO:0008006" key="6">
    <source>
        <dbReference type="Google" id="ProtNLM"/>
    </source>
</evidence>
<feature type="domain" description="DUF7791" evidence="3">
    <location>
        <begin position="592"/>
        <end position="687"/>
    </location>
</feature>
<dbReference type="AlphaFoldDB" id="A0A6V8H2M3"/>
<dbReference type="PANTHER" id="PTHR10039:SF5">
    <property type="entry name" value="NACHT DOMAIN-CONTAINING PROTEIN"/>
    <property type="match status" value="1"/>
</dbReference>
<dbReference type="SUPFAM" id="SSF52540">
    <property type="entry name" value="P-loop containing nucleoside triphosphate hydrolases"/>
    <property type="match status" value="1"/>
</dbReference>
<dbReference type="Gene3D" id="3.40.50.300">
    <property type="entry name" value="P-loop containing nucleotide triphosphate hydrolases"/>
    <property type="match status" value="1"/>
</dbReference>
<evidence type="ECO:0000256" key="1">
    <source>
        <dbReference type="ARBA" id="ARBA00022737"/>
    </source>
</evidence>
<dbReference type="Proteomes" id="UP000053095">
    <property type="component" value="Unassembled WGS sequence"/>
</dbReference>
<reference evidence="5" key="1">
    <citation type="journal article" date="2015" name="Genome Announc.">
        <title>Draft genome sequence of Talaromyces cellulolyticus strain Y-94, a source of lignocellulosic biomass-degrading enzymes.</title>
        <authorList>
            <person name="Fujii T."/>
            <person name="Koike H."/>
            <person name="Sawayama S."/>
            <person name="Yano S."/>
            <person name="Inoue H."/>
        </authorList>
    </citation>
    <scope>NUCLEOTIDE SEQUENCE [LARGE SCALE GENOMIC DNA]</scope>
    <source>
        <strain evidence="5">Y-94</strain>
    </source>
</reference>
<name>A0A6V8H2M3_TALPI</name>
<dbReference type="EMBL" id="DF933813">
    <property type="protein sequence ID" value="GAM35567.1"/>
    <property type="molecule type" value="Genomic_DNA"/>
</dbReference>
<evidence type="ECO:0000313" key="4">
    <source>
        <dbReference type="EMBL" id="GAM35567.1"/>
    </source>
</evidence>
<comment type="caution">
    <text evidence="4">The sequence shown here is derived from an EMBL/GenBank/DDBJ whole genome shotgun (WGS) entry which is preliminary data.</text>
</comment>
<dbReference type="Pfam" id="PF25053">
    <property type="entry name" value="DUF7791"/>
    <property type="match status" value="1"/>
</dbReference>
<sequence>MDPVSAISLVSSILTFIDFAHKIVTGVDEIDNSVAGATEENTHTNAIVSDLRDAAADLIALSGRTEHEKELNKLATKCKKVSDNLLRLLTRLTVSGNRSTWKVLKVVIRGLRKDGEVTKMVSQLSEYRSQILVRLNLILNDQQCSVKHQLDRLEDQAFNQSTESAARLTKLREDILEGVSQLLTKDYQERTAKSDSEGKDNRAQVQTLLGTLSSMMTTVSKENAILKSIFFSAMNDREENMGSAKDGTFEWIVEEEGVQPTWVEEGRSIDNNSHMDDIQRKDWGVKTTARTNFLNWLRFGGGIFHISGKAGSGKSTLMKLLCSNERTRQELQAWAGTRKLIFAHFYFWKSSNILQMSLSGLRRTILFETLKYCPDLIPHLFPSHWKMLSISFPSVPEVFIKDSEISEAFETLTMKGSFPQHRFCFFVDGLDEYIGNTIEQQGLAKELQRWASGDDVKICASSRPYIQFDKLVPSEDRRIHLHQLTRYDIYVFSRKMIEDTLNADLEWVKDYYLRLVEKIVDKSEGVFLWARLVVFSLLEGMLRRDTEEVLEAKLDILPRYIYGLYTELLNTLSPDDRLRAEKIMLLAAHDPFQPPLSIVVYAFVDQLNDPEFPPRDGHKPPSWKSFDETTEHVERQLKGLTKGLLETEPISVRRSFREVTNRRSVKFFHRTLRDFVLESKLGDTMRQFSSLTEIETYHRLWLAELILMDPPARAEAWWEIWYDVVKGRRLQVELTPDLLQRFAAIFKDENDISVTDPDGSSDETSIAGALSKFSGGMRYPEGNASFACLAACNSQQEYILQETTKNPGLLRGNGQCHIMLSAALCGKVDLVQALLHRGSSPMDKVTVRARNGAQVIPVWTAFTTQLVGSCLDRSGVHEAQYKVLELFLEDKQVDASTFTFLVCKAGEPITHFITLKNFIQDVKPTNGNQLLHLLERGNGISLVSGTKWLFSKFTPFFKQIESVVFKETHGYAQLRIDEDSRRDVWWQEVVICGDFRLDGISGRGIKLY</sequence>
<evidence type="ECO:0000259" key="3">
    <source>
        <dbReference type="Pfam" id="PF25053"/>
    </source>
</evidence>
<dbReference type="InterPro" id="IPR027417">
    <property type="entry name" value="P-loop_NTPase"/>
</dbReference>
<evidence type="ECO:0000313" key="5">
    <source>
        <dbReference type="Proteomes" id="UP000053095"/>
    </source>
</evidence>
<gene>
    <name evidence="4" type="ORF">TCE0_017f04000</name>
</gene>
<keyword evidence="1" id="KW-0677">Repeat</keyword>
<keyword evidence="5" id="KW-1185">Reference proteome</keyword>
<accession>A0A6V8H2M3</accession>
<dbReference type="InterPro" id="IPR056884">
    <property type="entry name" value="NPHP3-like_N"/>
</dbReference>